<keyword evidence="2" id="KW-1185">Reference proteome</keyword>
<evidence type="ECO:0000313" key="2">
    <source>
        <dbReference type="Proteomes" id="UP001516662"/>
    </source>
</evidence>
<evidence type="ECO:0008006" key="3">
    <source>
        <dbReference type="Google" id="ProtNLM"/>
    </source>
</evidence>
<accession>A0ABR9QF39</accession>
<gene>
    <name evidence="1" type="ORF">IMZ08_02200</name>
</gene>
<proteinExistence type="predicted"/>
<organism evidence="1 2">
    <name type="scientific">Litchfieldia luteola</name>
    <dbReference type="NCBI Taxonomy" id="682179"/>
    <lineage>
        <taxon>Bacteria</taxon>
        <taxon>Bacillati</taxon>
        <taxon>Bacillota</taxon>
        <taxon>Bacilli</taxon>
        <taxon>Bacillales</taxon>
        <taxon>Bacillaceae</taxon>
        <taxon>Litchfieldia</taxon>
    </lineage>
</organism>
<dbReference type="EMBL" id="JADCLJ010000006">
    <property type="protein sequence ID" value="MBE4906869.1"/>
    <property type="molecule type" value="Genomic_DNA"/>
</dbReference>
<name>A0ABR9QF39_9BACI</name>
<dbReference type="RefSeq" id="WP_193534349.1">
    <property type="nucleotide sequence ID" value="NZ_JADCLJ010000006.1"/>
</dbReference>
<dbReference type="Proteomes" id="UP001516662">
    <property type="component" value="Unassembled WGS sequence"/>
</dbReference>
<evidence type="ECO:0000313" key="1">
    <source>
        <dbReference type="EMBL" id="MBE4906869.1"/>
    </source>
</evidence>
<reference evidence="1 2" key="1">
    <citation type="submission" date="2020-10" db="EMBL/GenBank/DDBJ databases">
        <title>Bacillus sp. HD4P25, an endophyte from a halophyte.</title>
        <authorList>
            <person name="Sun J.-Q."/>
        </authorList>
    </citation>
    <scope>NUCLEOTIDE SEQUENCE [LARGE SCALE GENOMIC DNA]</scope>
    <source>
        <strain evidence="1 2">YIM 93174</strain>
    </source>
</reference>
<sequence length="239" mass="28027">MVTYRPIKKWLLPLLSIIIGLAIGYTVFPSEQQHRLQVWEKALDIYENDNYAIETVYSRDDQLYSSSKGTWTNNRASYDVSTPVSDDTNFNFTVYFMEDKIYVNSGEEWVYGERPHRLIQEFIPLDQPFTWVRDLLKNADEIMIEKADFAVIYRAYFKNFNDIEFRGVRLEEQKNTTLEMTIFNGQLDTIELDAEPIRPKTVGPLVSYPEKLIYRLEFKSSDITNLELPADANTSKELE</sequence>
<protein>
    <recommendedName>
        <fullName evidence="3">Outer membrane lipoprotein carrier protein LolA</fullName>
    </recommendedName>
</protein>
<comment type="caution">
    <text evidence="1">The sequence shown here is derived from an EMBL/GenBank/DDBJ whole genome shotgun (WGS) entry which is preliminary data.</text>
</comment>